<reference evidence="2 3" key="1">
    <citation type="submission" date="2021-07" db="EMBL/GenBank/DDBJ databases">
        <title>Genome data of Colletotrichum spaethianum.</title>
        <authorList>
            <person name="Utami Y.D."/>
            <person name="Hiruma K."/>
        </authorList>
    </citation>
    <scope>NUCLEOTIDE SEQUENCE [LARGE SCALE GENOMIC DNA]</scope>
    <source>
        <strain evidence="2 3">MAFF 242679</strain>
    </source>
</reference>
<dbReference type="AlphaFoldDB" id="A0AA37GHT2"/>
<dbReference type="SUPFAM" id="SSF57997">
    <property type="entry name" value="Tropomyosin"/>
    <property type="match status" value="1"/>
</dbReference>
<protein>
    <submittedName>
        <fullName evidence="2">Uncharacterized protein</fullName>
    </submittedName>
</protein>
<evidence type="ECO:0000313" key="3">
    <source>
        <dbReference type="Proteomes" id="UP001055172"/>
    </source>
</evidence>
<dbReference type="EMBL" id="BPPX01000005">
    <property type="protein sequence ID" value="GJC80543.1"/>
    <property type="molecule type" value="Genomic_DNA"/>
</dbReference>
<accession>A0AA37GHT2</accession>
<comment type="caution">
    <text evidence="2">The sequence shown here is derived from an EMBL/GenBank/DDBJ whole genome shotgun (WGS) entry which is preliminary data.</text>
</comment>
<name>A0AA37GHT2_9PEZI</name>
<sequence>MFSIGNKSAMSSENKDLEDYEMVFTSKDVQKAVDKAVAAAIEKTNSEAMNKMAMVQDDLNKQVTKLKDSKQSNKANLIKYEEDLEICHAQVKDLNKQVAKLKASEQSNKAKLIKCKEGLEDYEGIVTKLEKKLAAAKASKKALQGQLDAAREELRIARGGRPGGDWW</sequence>
<proteinExistence type="predicted"/>
<keyword evidence="1" id="KW-0175">Coiled coil</keyword>
<evidence type="ECO:0000256" key="1">
    <source>
        <dbReference type="SAM" id="Coils"/>
    </source>
</evidence>
<keyword evidence="3" id="KW-1185">Reference proteome</keyword>
<evidence type="ECO:0000313" key="2">
    <source>
        <dbReference type="EMBL" id="GJC80543.1"/>
    </source>
</evidence>
<gene>
    <name evidence="2" type="ORF">ColLi_03381</name>
</gene>
<organism evidence="2 3">
    <name type="scientific">Colletotrichum liriopes</name>
    <dbReference type="NCBI Taxonomy" id="708192"/>
    <lineage>
        <taxon>Eukaryota</taxon>
        <taxon>Fungi</taxon>
        <taxon>Dikarya</taxon>
        <taxon>Ascomycota</taxon>
        <taxon>Pezizomycotina</taxon>
        <taxon>Sordariomycetes</taxon>
        <taxon>Hypocreomycetidae</taxon>
        <taxon>Glomerellales</taxon>
        <taxon>Glomerellaceae</taxon>
        <taxon>Colletotrichum</taxon>
        <taxon>Colletotrichum spaethianum species complex</taxon>
    </lineage>
</organism>
<dbReference type="Proteomes" id="UP001055172">
    <property type="component" value="Unassembled WGS sequence"/>
</dbReference>
<feature type="coiled-coil region" evidence="1">
    <location>
        <begin position="77"/>
        <end position="153"/>
    </location>
</feature>